<comment type="caution">
    <text evidence="2">The sequence shown here is derived from an EMBL/GenBank/DDBJ whole genome shotgun (WGS) entry which is preliminary data.</text>
</comment>
<keyword evidence="3" id="KW-1185">Reference proteome</keyword>
<name>A0A397VUX5_9GLOM</name>
<evidence type="ECO:0000313" key="3">
    <source>
        <dbReference type="Proteomes" id="UP000266673"/>
    </source>
</evidence>
<feature type="domain" description="Restriction endonuclease type IV Mrr" evidence="1">
    <location>
        <begin position="68"/>
        <end position="144"/>
    </location>
</feature>
<dbReference type="GO" id="GO:0006302">
    <property type="term" value="P:double-strand break repair"/>
    <property type="evidence" value="ECO:0007669"/>
    <property type="project" value="UniProtKB-ARBA"/>
</dbReference>
<dbReference type="InterPro" id="IPR011335">
    <property type="entry name" value="Restrct_endonuc-II-like"/>
</dbReference>
<gene>
    <name evidence="2" type="ORF">C2G38_2030252</name>
</gene>
<dbReference type="AlphaFoldDB" id="A0A397VUX5"/>
<dbReference type="EMBL" id="QKWP01000137">
    <property type="protein sequence ID" value="RIB26385.1"/>
    <property type="molecule type" value="Genomic_DNA"/>
</dbReference>
<proteinExistence type="predicted"/>
<dbReference type="GO" id="GO:0003677">
    <property type="term" value="F:DNA binding"/>
    <property type="evidence" value="ECO:0007669"/>
    <property type="project" value="InterPro"/>
</dbReference>
<dbReference type="InterPro" id="IPR011856">
    <property type="entry name" value="tRNA_endonuc-like_dom_sf"/>
</dbReference>
<accession>A0A397VUX5</accession>
<evidence type="ECO:0000259" key="1">
    <source>
        <dbReference type="Pfam" id="PF04471"/>
    </source>
</evidence>
<dbReference type="SUPFAM" id="SSF52980">
    <property type="entry name" value="Restriction endonuclease-like"/>
    <property type="match status" value="1"/>
</dbReference>
<dbReference type="GO" id="GO:0004519">
    <property type="term" value="F:endonuclease activity"/>
    <property type="evidence" value="ECO:0007669"/>
    <property type="project" value="InterPro"/>
</dbReference>
<reference evidence="2 3" key="1">
    <citation type="submission" date="2018-06" db="EMBL/GenBank/DDBJ databases">
        <title>Comparative genomics reveals the genomic features of Rhizophagus irregularis, R. cerebriforme, R. diaphanum and Gigaspora rosea, and their symbiotic lifestyle signature.</title>
        <authorList>
            <person name="Morin E."/>
            <person name="San Clemente H."/>
            <person name="Chen E.C.H."/>
            <person name="De La Providencia I."/>
            <person name="Hainaut M."/>
            <person name="Kuo A."/>
            <person name="Kohler A."/>
            <person name="Murat C."/>
            <person name="Tang N."/>
            <person name="Roy S."/>
            <person name="Loubradou J."/>
            <person name="Henrissat B."/>
            <person name="Grigoriev I.V."/>
            <person name="Corradi N."/>
            <person name="Roux C."/>
            <person name="Martin F.M."/>
        </authorList>
    </citation>
    <scope>NUCLEOTIDE SEQUENCE [LARGE SCALE GENOMIC DNA]</scope>
    <source>
        <strain evidence="2 3">DAOM 194757</strain>
    </source>
</reference>
<dbReference type="GO" id="GO:0009307">
    <property type="term" value="P:DNA restriction-modification system"/>
    <property type="evidence" value="ECO:0007669"/>
    <property type="project" value="InterPro"/>
</dbReference>
<evidence type="ECO:0000313" key="2">
    <source>
        <dbReference type="EMBL" id="RIB26385.1"/>
    </source>
</evidence>
<protein>
    <recommendedName>
        <fullName evidence="1">Restriction endonuclease type IV Mrr domain-containing protein</fullName>
    </recommendedName>
</protein>
<dbReference type="Proteomes" id="UP000266673">
    <property type="component" value="Unassembled WGS sequence"/>
</dbReference>
<dbReference type="OrthoDB" id="2443154at2759"/>
<dbReference type="Pfam" id="PF04471">
    <property type="entry name" value="Mrr_cat"/>
    <property type="match status" value="1"/>
</dbReference>
<sequence>MSLTNNKQNEINNSDSPLEFKNTQTDKFNVYYKIKTRNLQLNFKNQIIKILSHDAYDINENFITKFIRNDRDKDILSTKQDIDSLITCKYMKKGLVNFADIERTANTSKNYDVQGFIVTNTGYSKKAKDYVSKNDILLTHSHNILYKLNFYVDRKIGEKKLDILYDILE</sequence>
<dbReference type="InterPro" id="IPR007560">
    <property type="entry name" value="Restrct_endonuc_IV_Mrr"/>
</dbReference>
<organism evidence="2 3">
    <name type="scientific">Gigaspora rosea</name>
    <dbReference type="NCBI Taxonomy" id="44941"/>
    <lineage>
        <taxon>Eukaryota</taxon>
        <taxon>Fungi</taxon>
        <taxon>Fungi incertae sedis</taxon>
        <taxon>Mucoromycota</taxon>
        <taxon>Glomeromycotina</taxon>
        <taxon>Glomeromycetes</taxon>
        <taxon>Diversisporales</taxon>
        <taxon>Gigasporaceae</taxon>
        <taxon>Gigaspora</taxon>
    </lineage>
</organism>
<dbReference type="Gene3D" id="3.40.1350.10">
    <property type="match status" value="1"/>
</dbReference>